<dbReference type="InterPro" id="IPR050524">
    <property type="entry name" value="APC_YAT"/>
</dbReference>
<accession>A0A1Q8S0M1</accession>
<name>A0A1Q8S0M1_9PEZI</name>
<dbReference type="STRING" id="708187.A0A1Q8S0M1"/>
<keyword evidence="4 5" id="KW-0472">Membrane</keyword>
<dbReference type="GO" id="GO:0016020">
    <property type="term" value="C:membrane"/>
    <property type="evidence" value="ECO:0007669"/>
    <property type="project" value="UniProtKB-SubCell"/>
</dbReference>
<proteinExistence type="predicted"/>
<evidence type="ECO:0000313" key="7">
    <source>
        <dbReference type="EMBL" id="OLN94128.1"/>
    </source>
</evidence>
<dbReference type="PANTHER" id="PTHR43341:SF9">
    <property type="entry name" value="DICARBOXYLIC AMINO ACID PERMEASE"/>
    <property type="match status" value="1"/>
</dbReference>
<dbReference type="PANTHER" id="PTHR43341">
    <property type="entry name" value="AMINO ACID PERMEASE"/>
    <property type="match status" value="1"/>
</dbReference>
<evidence type="ECO:0000256" key="5">
    <source>
        <dbReference type="SAM" id="Phobius"/>
    </source>
</evidence>
<comment type="subcellular location">
    <subcellularLocation>
        <location evidence="1">Membrane</location>
        <topology evidence="1">Multi-pass membrane protein</topology>
    </subcellularLocation>
</comment>
<reference evidence="7 8" key="1">
    <citation type="submission" date="2016-11" db="EMBL/GenBank/DDBJ databases">
        <title>Draft Genome Assembly of Colletotrichum chlorophyti a pathogen of herbaceous plants.</title>
        <authorList>
            <person name="Gan P."/>
            <person name="Narusaka M."/>
            <person name="Tsushima A."/>
            <person name="Narusaka Y."/>
            <person name="Takano Y."/>
            <person name="Shirasu K."/>
        </authorList>
    </citation>
    <scope>NUCLEOTIDE SEQUENCE [LARGE SCALE GENOMIC DNA]</scope>
    <source>
        <strain evidence="7 8">NTL11</strain>
    </source>
</reference>
<evidence type="ECO:0000256" key="3">
    <source>
        <dbReference type="ARBA" id="ARBA00022989"/>
    </source>
</evidence>
<sequence length="339" mass="36811">MRFWVSNRGSPTVFIITALVLILGVGQFEFWLSTLKQLVLIGVILLLLIIAVGGGPTEDRPRFHYWANAGAFAEHKVNGAEGRLLEMWAPWLLPSGLVDVTVGGAKNPRLSILKAGCLTLLCISSAAASLLVVAIKIAKIKGVDYVINGCLVVFVFSAANSDFYTSSRTLYGIAVDGKAPRVSTHITKSGVPFVSLALCGAFCALLTWISIPVSHIFFCDVLLMDPAYVPYRAPLDNLGILHCARLSRNLELDQGHRSVHWHFRLKGVVVPCIGIPVYLSCIFGFKTIKNSHPAQAKLVDIVTGVPEVTFAEERAAVEPVRMKKEAATGKRGTLGKVYR</sequence>
<feature type="transmembrane region" description="Helical" evidence="5">
    <location>
        <begin position="193"/>
        <end position="218"/>
    </location>
</feature>
<dbReference type="EMBL" id="MPGH01000046">
    <property type="protein sequence ID" value="OLN94128.1"/>
    <property type="molecule type" value="Genomic_DNA"/>
</dbReference>
<dbReference type="Gene3D" id="1.20.1740.10">
    <property type="entry name" value="Amino acid/polyamine transporter I"/>
    <property type="match status" value="1"/>
</dbReference>
<feature type="transmembrane region" description="Helical" evidence="5">
    <location>
        <begin position="112"/>
        <end position="135"/>
    </location>
</feature>
<evidence type="ECO:0000256" key="4">
    <source>
        <dbReference type="ARBA" id="ARBA00023136"/>
    </source>
</evidence>
<dbReference type="Proteomes" id="UP000186583">
    <property type="component" value="Unassembled WGS sequence"/>
</dbReference>
<feature type="domain" description="Amino acid permease/ SLC12A" evidence="6">
    <location>
        <begin position="126"/>
        <end position="206"/>
    </location>
</feature>
<protein>
    <submittedName>
        <fullName evidence="7">Dicarboxylic amino acid permease 2</fullName>
    </submittedName>
</protein>
<keyword evidence="2 5" id="KW-0812">Transmembrane</keyword>
<keyword evidence="3 5" id="KW-1133">Transmembrane helix</keyword>
<comment type="caution">
    <text evidence="7">The sequence shown here is derived from an EMBL/GenBank/DDBJ whole genome shotgun (WGS) entry which is preliminary data.</text>
</comment>
<evidence type="ECO:0000313" key="8">
    <source>
        <dbReference type="Proteomes" id="UP000186583"/>
    </source>
</evidence>
<evidence type="ECO:0000256" key="2">
    <source>
        <dbReference type="ARBA" id="ARBA00022692"/>
    </source>
</evidence>
<feature type="transmembrane region" description="Helical" evidence="5">
    <location>
        <begin position="38"/>
        <end position="56"/>
    </location>
</feature>
<evidence type="ECO:0000259" key="6">
    <source>
        <dbReference type="Pfam" id="PF00324"/>
    </source>
</evidence>
<organism evidence="7 8">
    <name type="scientific">Colletotrichum chlorophyti</name>
    <dbReference type="NCBI Taxonomy" id="708187"/>
    <lineage>
        <taxon>Eukaryota</taxon>
        <taxon>Fungi</taxon>
        <taxon>Dikarya</taxon>
        <taxon>Ascomycota</taxon>
        <taxon>Pezizomycotina</taxon>
        <taxon>Sordariomycetes</taxon>
        <taxon>Hypocreomycetidae</taxon>
        <taxon>Glomerellales</taxon>
        <taxon>Glomerellaceae</taxon>
        <taxon>Colletotrichum</taxon>
    </lineage>
</organism>
<keyword evidence="8" id="KW-1185">Reference proteome</keyword>
<gene>
    <name evidence="7" type="ORF">CCHL11_07167</name>
</gene>
<dbReference type="AlphaFoldDB" id="A0A1Q8S0M1"/>
<dbReference type="GO" id="GO:0015171">
    <property type="term" value="F:amino acid transmembrane transporter activity"/>
    <property type="evidence" value="ECO:0007669"/>
    <property type="project" value="TreeGrafter"/>
</dbReference>
<dbReference type="Pfam" id="PF00324">
    <property type="entry name" value="AA_permease"/>
    <property type="match status" value="2"/>
</dbReference>
<feature type="domain" description="Amino acid permease/ SLC12A" evidence="6">
    <location>
        <begin position="13"/>
        <end position="79"/>
    </location>
</feature>
<feature type="transmembrane region" description="Helical" evidence="5">
    <location>
        <begin position="12"/>
        <end position="31"/>
    </location>
</feature>
<dbReference type="OrthoDB" id="3900342at2759"/>
<evidence type="ECO:0000256" key="1">
    <source>
        <dbReference type="ARBA" id="ARBA00004141"/>
    </source>
</evidence>
<dbReference type="InterPro" id="IPR004841">
    <property type="entry name" value="AA-permease/SLC12A_dom"/>
</dbReference>